<protein>
    <submittedName>
        <fullName evidence="12">Methyl-accepting chemotaxis protein, double CACHE domain-containing</fullName>
    </submittedName>
</protein>
<dbReference type="EMBL" id="CP061799">
    <property type="protein sequence ID" value="QTA83007.1"/>
    <property type="molecule type" value="Genomic_DNA"/>
</dbReference>
<keyword evidence="3" id="KW-0145">Chemotaxis</keyword>
<comment type="similarity">
    <text evidence="7">Belongs to the methyl-accepting chemotaxis (MCP) protein family.</text>
</comment>
<dbReference type="PROSITE" id="PS50111">
    <property type="entry name" value="CHEMOTAXIS_TRANSDUC_2"/>
    <property type="match status" value="1"/>
</dbReference>
<evidence type="ECO:0000256" key="5">
    <source>
        <dbReference type="ARBA" id="ARBA00022989"/>
    </source>
</evidence>
<keyword evidence="13" id="KW-1185">Reference proteome</keyword>
<dbReference type="Pfam" id="PF00015">
    <property type="entry name" value="MCPsignal"/>
    <property type="match status" value="1"/>
</dbReference>
<evidence type="ECO:0000259" key="11">
    <source>
        <dbReference type="PROSITE" id="PS50192"/>
    </source>
</evidence>
<keyword evidence="2" id="KW-1003">Cell membrane</keyword>
<evidence type="ECO:0000256" key="9">
    <source>
        <dbReference type="SAM" id="Phobius"/>
    </source>
</evidence>
<dbReference type="GO" id="GO:0007165">
    <property type="term" value="P:signal transduction"/>
    <property type="evidence" value="ECO:0007669"/>
    <property type="project" value="UniProtKB-KW"/>
</dbReference>
<dbReference type="InterPro" id="IPR033479">
    <property type="entry name" value="dCache_1"/>
</dbReference>
<dbReference type="SUPFAM" id="SSF58104">
    <property type="entry name" value="Methyl-accepting chemotaxis protein (MCP) signaling domain"/>
    <property type="match status" value="1"/>
</dbReference>
<dbReference type="AlphaFoldDB" id="A0A975GIX2"/>
<evidence type="ECO:0000256" key="6">
    <source>
        <dbReference type="ARBA" id="ARBA00023136"/>
    </source>
</evidence>
<keyword evidence="5 9" id="KW-1133">Transmembrane helix</keyword>
<evidence type="ECO:0000313" key="12">
    <source>
        <dbReference type="EMBL" id="QTA83007.1"/>
    </source>
</evidence>
<dbReference type="PANTHER" id="PTHR43531">
    <property type="entry name" value="PROTEIN ICFG"/>
    <property type="match status" value="1"/>
</dbReference>
<evidence type="ECO:0000256" key="8">
    <source>
        <dbReference type="PROSITE-ProRule" id="PRU00284"/>
    </source>
</evidence>
<feature type="transmembrane region" description="Helical" evidence="9">
    <location>
        <begin position="280"/>
        <end position="303"/>
    </location>
</feature>
<evidence type="ECO:0000256" key="1">
    <source>
        <dbReference type="ARBA" id="ARBA00004651"/>
    </source>
</evidence>
<keyword evidence="6 9" id="KW-0472">Membrane</keyword>
<dbReference type="GO" id="GO:0006935">
    <property type="term" value="P:chemotaxis"/>
    <property type="evidence" value="ECO:0007669"/>
    <property type="project" value="UniProtKB-KW"/>
</dbReference>
<evidence type="ECO:0000313" key="13">
    <source>
        <dbReference type="Proteomes" id="UP000663720"/>
    </source>
</evidence>
<dbReference type="KEGG" id="dli:dnl_54000"/>
<dbReference type="SMART" id="SM00283">
    <property type="entry name" value="MA"/>
    <property type="match status" value="1"/>
</dbReference>
<dbReference type="PRINTS" id="PR00260">
    <property type="entry name" value="CHEMTRNSDUCR"/>
</dbReference>
<accession>A0A975GIX2</accession>
<feature type="transmembrane region" description="Helical" evidence="9">
    <location>
        <begin position="9"/>
        <end position="29"/>
    </location>
</feature>
<dbReference type="Gene3D" id="1.10.287.950">
    <property type="entry name" value="Methyl-accepting chemotaxis protein"/>
    <property type="match status" value="1"/>
</dbReference>
<dbReference type="Proteomes" id="UP000663720">
    <property type="component" value="Chromosome"/>
</dbReference>
<dbReference type="CDD" id="cd12912">
    <property type="entry name" value="PDC2_MCP_like"/>
    <property type="match status" value="1"/>
</dbReference>
<evidence type="ECO:0000259" key="10">
    <source>
        <dbReference type="PROSITE" id="PS50111"/>
    </source>
</evidence>
<reference evidence="12" key="1">
    <citation type="journal article" date="2021" name="Microb. Physiol.">
        <title>Proteogenomic Insights into the Physiology of Marine, Sulfate-Reducing, Filamentous Desulfonema limicola and Desulfonema magnum.</title>
        <authorList>
            <person name="Schnaars V."/>
            <person name="Wohlbrand L."/>
            <person name="Scheve S."/>
            <person name="Hinrichs C."/>
            <person name="Reinhardt R."/>
            <person name="Rabus R."/>
        </authorList>
    </citation>
    <scope>NUCLEOTIDE SEQUENCE</scope>
    <source>
        <strain evidence="12">5ac10</strain>
    </source>
</reference>
<dbReference type="Pfam" id="PF02743">
    <property type="entry name" value="dCache_1"/>
    <property type="match status" value="1"/>
</dbReference>
<organism evidence="12 13">
    <name type="scientific">Desulfonema limicola</name>
    <dbReference type="NCBI Taxonomy" id="45656"/>
    <lineage>
        <taxon>Bacteria</taxon>
        <taxon>Pseudomonadati</taxon>
        <taxon>Thermodesulfobacteriota</taxon>
        <taxon>Desulfobacteria</taxon>
        <taxon>Desulfobacterales</taxon>
        <taxon>Desulfococcaceae</taxon>
        <taxon>Desulfonema</taxon>
    </lineage>
</organism>
<name>A0A975GIX2_9BACT</name>
<keyword evidence="4 9" id="KW-0812">Transmembrane</keyword>
<evidence type="ECO:0000256" key="7">
    <source>
        <dbReference type="ARBA" id="ARBA00029447"/>
    </source>
</evidence>
<dbReference type="GO" id="GO:0004888">
    <property type="term" value="F:transmembrane signaling receptor activity"/>
    <property type="evidence" value="ECO:0007669"/>
    <property type="project" value="InterPro"/>
</dbReference>
<keyword evidence="8" id="KW-0807">Transducer</keyword>
<evidence type="ECO:0000256" key="3">
    <source>
        <dbReference type="ARBA" id="ARBA00022500"/>
    </source>
</evidence>
<dbReference type="InterPro" id="IPR004090">
    <property type="entry name" value="Chemotax_Me-accpt_rcpt"/>
</dbReference>
<dbReference type="Gene3D" id="3.30.450.20">
    <property type="entry name" value="PAS domain"/>
    <property type="match status" value="1"/>
</dbReference>
<dbReference type="PROSITE" id="PS50192">
    <property type="entry name" value="T_SNARE"/>
    <property type="match status" value="1"/>
</dbReference>
<dbReference type="SUPFAM" id="SSF103190">
    <property type="entry name" value="Sensory domain-like"/>
    <property type="match status" value="1"/>
</dbReference>
<dbReference type="InterPro" id="IPR000727">
    <property type="entry name" value="T_SNARE_dom"/>
</dbReference>
<dbReference type="RefSeq" id="WP_207688859.1">
    <property type="nucleotide sequence ID" value="NZ_CP061799.1"/>
</dbReference>
<feature type="domain" description="T-SNARE coiled-coil homology" evidence="11">
    <location>
        <begin position="479"/>
        <end position="541"/>
    </location>
</feature>
<feature type="domain" description="Methyl-accepting transducer" evidence="10">
    <location>
        <begin position="320"/>
        <end position="549"/>
    </location>
</feature>
<comment type="subcellular location">
    <subcellularLocation>
        <location evidence="1">Cell membrane</location>
        <topology evidence="1">Multi-pass membrane protein</topology>
    </subcellularLocation>
</comment>
<dbReference type="CDD" id="cd12914">
    <property type="entry name" value="PDC1_DGC_like"/>
    <property type="match status" value="1"/>
</dbReference>
<sequence>MNLSLRKKFLIPTVFICAVCLGISNYFSYLKSGETYEKLTNTQMIQTAESITTLIDTFIKDIMLNFVYWSEDATFAAVVQDILGEAVKDSANILLKKIQDDYGYYEQVMAADINGEIIAGTNPDIIGNNIADNKEFKDAVQGNISFSKVTKSRITGNPTFIISSPLKMSGEIVGTILGVIDLDYFDKRFISSAKIGDGGHAFMVNEEGLVIASPIKSEVLNEKNRYKLLTKEYLKQGQPIIHYNQDAENKIMAYKKHDSLGWIVGVTIDSKEIRAPLKSIGWVNFIIAAAAIFLSGIFIILLVNNIIKPVNNVVKGLIKVADDIVKVSNEVLSSSISLSQSSSEQSVSVEETSSSLREMGIMIKRNADNADHADTIVKNSSKIMSQTNLFISQLTGSMNEISNASNETQKIIKTIDGIAFQTNLLSLNAAVEAARAGEAGAGFGVVASEVKSLAMLVSEAAGNTSGIIKDTVEKIKSGVQTVINTEESFKKMSESASAIKNLVSDISAASQEQTLSIDNINNAVSKIESLVQQNSENASASASVSEKMKKHAEIMNDFVYELTKIVGRT</sequence>
<evidence type="ECO:0000256" key="2">
    <source>
        <dbReference type="ARBA" id="ARBA00022475"/>
    </source>
</evidence>
<proteinExistence type="inferred from homology"/>
<dbReference type="GO" id="GO:0005886">
    <property type="term" value="C:plasma membrane"/>
    <property type="evidence" value="ECO:0007669"/>
    <property type="project" value="UniProtKB-SubCell"/>
</dbReference>
<dbReference type="InterPro" id="IPR029151">
    <property type="entry name" value="Sensor-like_sf"/>
</dbReference>
<dbReference type="InterPro" id="IPR004089">
    <property type="entry name" value="MCPsignal_dom"/>
</dbReference>
<dbReference type="PANTHER" id="PTHR43531:SF11">
    <property type="entry name" value="METHYL-ACCEPTING CHEMOTAXIS PROTEIN 3"/>
    <property type="match status" value="1"/>
</dbReference>
<gene>
    <name evidence="12" type="ORF">dnl_54000</name>
</gene>
<dbReference type="InterPro" id="IPR051310">
    <property type="entry name" value="MCP_chemotaxis"/>
</dbReference>
<evidence type="ECO:0000256" key="4">
    <source>
        <dbReference type="ARBA" id="ARBA00022692"/>
    </source>
</evidence>